<comment type="caution">
    <text evidence="9">The sequence shown here is derived from an EMBL/GenBank/DDBJ whole genome shotgun (WGS) entry which is preliminary data.</text>
</comment>
<reference evidence="9 10" key="1">
    <citation type="submission" date="2019-02" db="EMBL/GenBank/DDBJ databases">
        <title>Genome sequencing of Clostridium botulinum clinical isolates.</title>
        <authorList>
            <person name="Brunt J."/>
            <person name="Van Vliet A.H.M."/>
            <person name="Stringer S.C."/>
            <person name="Grant K.A."/>
            <person name="Carter A.C."/>
            <person name="Peck M.W."/>
        </authorList>
    </citation>
    <scope>NUCLEOTIDE SEQUENCE [LARGE SCALE GENOMIC DNA]</scope>
    <source>
        <strain evidence="9 10">H113700579</strain>
    </source>
</reference>
<evidence type="ECO:0000256" key="5">
    <source>
        <dbReference type="ARBA" id="ARBA00022801"/>
    </source>
</evidence>
<dbReference type="GO" id="GO:0016020">
    <property type="term" value="C:membrane"/>
    <property type="evidence" value="ECO:0007669"/>
    <property type="project" value="InterPro"/>
</dbReference>
<proteinExistence type="predicted"/>
<dbReference type="EMBL" id="SGKU01000014">
    <property type="protein sequence ID" value="NFA42303.1"/>
    <property type="molecule type" value="Genomic_DNA"/>
</dbReference>
<evidence type="ECO:0000313" key="10">
    <source>
        <dbReference type="Proteomes" id="UP000472355"/>
    </source>
</evidence>
<keyword evidence="1" id="KW-1003">Cell membrane</keyword>
<gene>
    <name evidence="9" type="ORF">EXM65_06845</name>
</gene>
<keyword evidence="2" id="KW-0673">Quorum sensing</keyword>
<keyword evidence="4 8" id="KW-0812">Transmembrane</keyword>
<evidence type="ECO:0000256" key="8">
    <source>
        <dbReference type="SAM" id="Phobius"/>
    </source>
</evidence>
<sequence>MFKVEGICEKISNYIAEELSFDNDKKSVINYGIFAFIQMGICIALVIIFGVLFNVTIEALIISFTVSILRKSSGGVHASTPERCAVIGTVASVGIALIAKSVNSSLGFVILFGIMVFIWSYYILYKLAPVESIAKPIKNIKKRKRLRKSSIITLSVYLIIVIINIISYLAINNFVLLTYSLCIYMGILWQIFSLTKSGHFILGKLNNF</sequence>
<evidence type="ECO:0000256" key="2">
    <source>
        <dbReference type="ARBA" id="ARBA00022654"/>
    </source>
</evidence>
<evidence type="ECO:0000256" key="1">
    <source>
        <dbReference type="ARBA" id="ARBA00022475"/>
    </source>
</evidence>
<dbReference type="SMART" id="SM00793">
    <property type="entry name" value="AgrB"/>
    <property type="match status" value="1"/>
</dbReference>
<dbReference type="AlphaFoldDB" id="A0A6M0SLX9"/>
<dbReference type="InterPro" id="IPR006741">
    <property type="entry name" value="AgrB"/>
</dbReference>
<feature type="transmembrane region" description="Helical" evidence="8">
    <location>
        <begin position="177"/>
        <end position="195"/>
    </location>
</feature>
<evidence type="ECO:0000313" key="9">
    <source>
        <dbReference type="EMBL" id="NFA42303.1"/>
    </source>
</evidence>
<keyword evidence="7 8" id="KW-0472">Membrane</keyword>
<organism evidence="9 10">
    <name type="scientific">Clostridium botulinum</name>
    <dbReference type="NCBI Taxonomy" id="1491"/>
    <lineage>
        <taxon>Bacteria</taxon>
        <taxon>Bacillati</taxon>
        <taxon>Bacillota</taxon>
        <taxon>Clostridia</taxon>
        <taxon>Eubacteriales</taxon>
        <taxon>Clostridiaceae</taxon>
        <taxon>Clostridium</taxon>
    </lineage>
</organism>
<dbReference type="GO" id="GO:0006508">
    <property type="term" value="P:proteolysis"/>
    <property type="evidence" value="ECO:0007669"/>
    <property type="project" value="UniProtKB-KW"/>
</dbReference>
<evidence type="ECO:0000256" key="7">
    <source>
        <dbReference type="ARBA" id="ARBA00023136"/>
    </source>
</evidence>
<evidence type="ECO:0000256" key="4">
    <source>
        <dbReference type="ARBA" id="ARBA00022692"/>
    </source>
</evidence>
<evidence type="ECO:0000256" key="6">
    <source>
        <dbReference type="ARBA" id="ARBA00022989"/>
    </source>
</evidence>
<keyword evidence="3" id="KW-0645">Protease</keyword>
<protein>
    <submittedName>
        <fullName evidence="9">Accessory regulator AgrB</fullName>
    </submittedName>
</protein>
<feature type="transmembrane region" description="Helical" evidence="8">
    <location>
        <begin position="149"/>
        <end position="171"/>
    </location>
</feature>
<dbReference type="GO" id="GO:0008233">
    <property type="term" value="F:peptidase activity"/>
    <property type="evidence" value="ECO:0007669"/>
    <property type="project" value="UniProtKB-KW"/>
</dbReference>
<dbReference type="Proteomes" id="UP000472355">
    <property type="component" value="Unassembled WGS sequence"/>
</dbReference>
<keyword evidence="5" id="KW-0378">Hydrolase</keyword>
<dbReference type="Pfam" id="PF04647">
    <property type="entry name" value="AgrB"/>
    <property type="match status" value="1"/>
</dbReference>
<dbReference type="RefSeq" id="WP_061313611.1">
    <property type="nucleotide sequence ID" value="NZ_LFPB01000035.1"/>
</dbReference>
<feature type="transmembrane region" description="Helical" evidence="8">
    <location>
        <begin position="108"/>
        <end position="128"/>
    </location>
</feature>
<keyword evidence="6 8" id="KW-1133">Transmembrane helix</keyword>
<evidence type="ECO:0000256" key="3">
    <source>
        <dbReference type="ARBA" id="ARBA00022670"/>
    </source>
</evidence>
<accession>A0A6M0SLX9</accession>
<feature type="transmembrane region" description="Helical" evidence="8">
    <location>
        <begin position="31"/>
        <end position="64"/>
    </location>
</feature>
<name>A0A6M0SLX9_CLOBO</name>
<dbReference type="GO" id="GO:0009372">
    <property type="term" value="P:quorum sensing"/>
    <property type="evidence" value="ECO:0007669"/>
    <property type="project" value="UniProtKB-KW"/>
</dbReference>